<dbReference type="PROSITE" id="PS50005">
    <property type="entry name" value="TPR"/>
    <property type="match status" value="1"/>
</dbReference>
<dbReference type="KEGG" id="sflv:IC614_10770"/>
<dbReference type="AlphaFoldDB" id="A0A7T2GJ28"/>
<dbReference type="InterPro" id="IPR019734">
    <property type="entry name" value="TPR_rpt"/>
</dbReference>
<name>A0A7T2GJ28_9SPHN</name>
<dbReference type="RefSeq" id="WP_200971433.1">
    <property type="nucleotide sequence ID" value="NZ_CP065592.1"/>
</dbReference>
<evidence type="ECO:0000313" key="2">
    <source>
        <dbReference type="EMBL" id="QPQ54792.1"/>
    </source>
</evidence>
<proteinExistence type="predicted"/>
<dbReference type="Proteomes" id="UP000594873">
    <property type="component" value="Chromosome"/>
</dbReference>
<keyword evidence="3" id="KW-1185">Reference proteome</keyword>
<accession>A0A7T2GJ28</accession>
<dbReference type="Pfam" id="PF14559">
    <property type="entry name" value="TPR_19"/>
    <property type="match status" value="1"/>
</dbReference>
<keyword evidence="1" id="KW-0802">TPR repeat</keyword>
<dbReference type="Gene3D" id="1.25.40.10">
    <property type="entry name" value="Tetratricopeptide repeat domain"/>
    <property type="match status" value="1"/>
</dbReference>
<sequence>MIELKKAAEARPDDAGVQETYAAALLAQGKAAEALHRLDPLPETLDRHRLRGDALTILGRYREAADAFRAAGSVRDTPERLIETLRLIGGGAMEGRDWRQAATAYEELKTLGAADPLVLNNLAFAYGELGKYDAAIPLAREAVAIRPGDPAALDTLGWLLVKSGRDKAEGVKLLERAAMAAPGDSAIRDHLEKARGS</sequence>
<protein>
    <submittedName>
        <fullName evidence="2">Tetratricopeptide repeat protein</fullName>
    </submittedName>
</protein>
<evidence type="ECO:0000313" key="3">
    <source>
        <dbReference type="Proteomes" id="UP000594873"/>
    </source>
</evidence>
<reference evidence="2 3" key="1">
    <citation type="submission" date="2020-11" db="EMBL/GenBank/DDBJ databases">
        <title>Genome seq and assembly of Sphingosinicella sp.</title>
        <authorList>
            <person name="Chhetri G."/>
        </authorList>
    </citation>
    <scope>NUCLEOTIDE SEQUENCE [LARGE SCALE GENOMIC DNA]</scope>
    <source>
        <strain evidence="2 3">UDD2</strain>
    </source>
</reference>
<gene>
    <name evidence="2" type="ORF">IC614_10770</name>
</gene>
<dbReference type="SUPFAM" id="SSF48452">
    <property type="entry name" value="TPR-like"/>
    <property type="match status" value="1"/>
</dbReference>
<dbReference type="EMBL" id="CP065592">
    <property type="protein sequence ID" value="QPQ54792.1"/>
    <property type="molecule type" value="Genomic_DNA"/>
</dbReference>
<organism evidence="2 3">
    <name type="scientific">Allosphingosinicella flava</name>
    <dbReference type="NCBI Taxonomy" id="2771430"/>
    <lineage>
        <taxon>Bacteria</taxon>
        <taxon>Pseudomonadati</taxon>
        <taxon>Pseudomonadota</taxon>
        <taxon>Alphaproteobacteria</taxon>
        <taxon>Sphingomonadales</taxon>
        <taxon>Sphingomonadaceae</taxon>
        <taxon>Allosphingosinicella</taxon>
    </lineage>
</organism>
<evidence type="ECO:0000256" key="1">
    <source>
        <dbReference type="PROSITE-ProRule" id="PRU00339"/>
    </source>
</evidence>
<dbReference type="SMART" id="SM00028">
    <property type="entry name" value="TPR"/>
    <property type="match status" value="2"/>
</dbReference>
<feature type="repeat" description="TPR" evidence="1">
    <location>
        <begin position="116"/>
        <end position="149"/>
    </location>
</feature>
<dbReference type="InterPro" id="IPR011990">
    <property type="entry name" value="TPR-like_helical_dom_sf"/>
</dbReference>